<evidence type="ECO:0000313" key="4">
    <source>
        <dbReference type="Proteomes" id="UP000004318"/>
    </source>
</evidence>
<dbReference type="Pfam" id="PF25917">
    <property type="entry name" value="BSH_RND"/>
    <property type="match status" value="1"/>
</dbReference>
<reference evidence="3 4" key="1">
    <citation type="journal article" date="2010" name="J. Bacteriol.">
        <title>Genome sequences of Oceanicola granulosus HTCC2516(T) and Oceanicola batsensis HTCC2597(TDelta).</title>
        <authorList>
            <person name="Thrash J.C."/>
            <person name="Cho J.C."/>
            <person name="Vergin K.L."/>
            <person name="Giovannoni S.J."/>
        </authorList>
    </citation>
    <scope>NUCLEOTIDE SEQUENCE [LARGE SCALE GENOMIC DNA]</scope>
    <source>
        <strain evidence="4">ATCC BAA-863 / DSM 15984 / KCTC 12145 / HTCC2597</strain>
    </source>
</reference>
<name>A3TV91_PSEBH</name>
<dbReference type="Gene3D" id="2.40.30.170">
    <property type="match status" value="1"/>
</dbReference>
<dbReference type="GO" id="GO:0015562">
    <property type="term" value="F:efflux transmembrane transporter activity"/>
    <property type="evidence" value="ECO:0007669"/>
    <property type="project" value="TreeGrafter"/>
</dbReference>
<dbReference type="PANTHER" id="PTHR30469">
    <property type="entry name" value="MULTIDRUG RESISTANCE PROTEIN MDTA"/>
    <property type="match status" value="1"/>
</dbReference>
<evidence type="ECO:0000259" key="2">
    <source>
        <dbReference type="Pfam" id="PF25917"/>
    </source>
</evidence>
<dbReference type="Gene3D" id="2.40.420.20">
    <property type="match status" value="1"/>
</dbReference>
<dbReference type="Gene3D" id="1.10.287.470">
    <property type="entry name" value="Helix hairpin bin"/>
    <property type="match status" value="1"/>
</dbReference>
<feature type="coiled-coil region" evidence="1">
    <location>
        <begin position="119"/>
        <end position="160"/>
    </location>
</feature>
<dbReference type="Proteomes" id="UP000004318">
    <property type="component" value="Unassembled WGS sequence"/>
</dbReference>
<proteinExistence type="predicted"/>
<dbReference type="InterPro" id="IPR058625">
    <property type="entry name" value="MdtA-like_BSH"/>
</dbReference>
<organism evidence="3 4">
    <name type="scientific">Pseudooceanicola batsensis (strain ATCC BAA-863 / DSM 15984 / KCTC 12145 / HTCC2597)</name>
    <name type="common">Oceanicola batsensis</name>
    <dbReference type="NCBI Taxonomy" id="252305"/>
    <lineage>
        <taxon>Bacteria</taxon>
        <taxon>Pseudomonadati</taxon>
        <taxon>Pseudomonadota</taxon>
        <taxon>Alphaproteobacteria</taxon>
        <taxon>Rhodobacterales</taxon>
        <taxon>Paracoccaceae</taxon>
        <taxon>Pseudooceanicola</taxon>
    </lineage>
</organism>
<evidence type="ECO:0000313" key="3">
    <source>
        <dbReference type="EMBL" id="EAQ04437.1"/>
    </source>
</evidence>
<comment type="caution">
    <text evidence="3">The sequence shown here is derived from an EMBL/GenBank/DDBJ whole genome shotgun (WGS) entry which is preliminary data.</text>
</comment>
<keyword evidence="1" id="KW-0175">Coiled coil</keyword>
<dbReference type="SUPFAM" id="SSF111369">
    <property type="entry name" value="HlyD-like secretion proteins"/>
    <property type="match status" value="2"/>
</dbReference>
<protein>
    <submittedName>
        <fullName evidence="3">Efflux transporter, RND family, MFP subunit</fullName>
    </submittedName>
</protein>
<gene>
    <name evidence="3" type="ORF">OB2597_09844</name>
</gene>
<dbReference type="GO" id="GO:1990281">
    <property type="term" value="C:efflux pump complex"/>
    <property type="evidence" value="ECO:0007669"/>
    <property type="project" value="TreeGrafter"/>
</dbReference>
<dbReference type="EMBL" id="AAMO01000002">
    <property type="protein sequence ID" value="EAQ04437.1"/>
    <property type="molecule type" value="Genomic_DNA"/>
</dbReference>
<dbReference type="HOGENOM" id="CLU_579777_0_0_5"/>
<dbReference type="Gene3D" id="2.40.50.100">
    <property type="match status" value="1"/>
</dbReference>
<dbReference type="eggNOG" id="COG0845">
    <property type="taxonomic scope" value="Bacteria"/>
</dbReference>
<dbReference type="AlphaFoldDB" id="A3TV91"/>
<keyword evidence="4" id="KW-1185">Reference proteome</keyword>
<feature type="domain" description="Multidrug resistance protein MdtA-like barrel-sandwich hybrid" evidence="2">
    <location>
        <begin position="76"/>
        <end position="261"/>
    </location>
</feature>
<dbReference type="RefSeq" id="WP_009806191.1">
    <property type="nucleotide sequence ID" value="NZ_CH724131.1"/>
</dbReference>
<sequence>MRFLRHSLTGLFLMAVTLGLIVYAGSVLRDAVVARMTEEPRMPQARERVFAVNLVTATPETITPVLTAFGEIRSRRTLEIRAATTGTVVDLAEDFEDGAVVTRGQVLARIDPANAQSAFDRAGNDLRDAEVAARDAERAVAIARDTLAAAEEQAALQQRAYERQVDLRDRGVGSASAVESAELSVAASRQSVLSARNALAQAETRVETAANALTRSRIAQDEAQRDLDDTTIRAEFDGTLTGTTAVQGGLVSANEQLAQLVDAGALEVAFRVSTTQYARLLNDQGRLLQAPVRVTLDVQGIALTADGTITRDSAAVEQGQTGRRIFARLDTSRGLKPGDFVTVSITEPPLQDVVRLPATALDAAGTVLAITGEERLEPLQVSLLRRQGDDVLVRGKTLAGREIVAQRSPLLGAGIKVRPLRSEPPPRTEEPAETALVELTPERREKLKEFITSNDRLPDDIKTRILAQLDADRVPAAMIRRIESRMGG</sequence>
<accession>A3TV91</accession>
<evidence type="ECO:0000256" key="1">
    <source>
        <dbReference type="SAM" id="Coils"/>
    </source>
</evidence>
<dbReference type="OrthoDB" id="7626141at2"/>
<dbReference type="STRING" id="252305.OB2597_09844"/>